<feature type="compositionally biased region" description="Basic and acidic residues" evidence="2">
    <location>
        <begin position="19"/>
        <end position="30"/>
    </location>
</feature>
<evidence type="ECO:0000313" key="5">
    <source>
        <dbReference type="Proteomes" id="UP001303160"/>
    </source>
</evidence>
<dbReference type="PANTHER" id="PTHR34502:SF5">
    <property type="entry name" value="DUF6594 DOMAIN-CONTAINING PROTEIN"/>
    <property type="match status" value="1"/>
</dbReference>
<proteinExistence type="predicted"/>
<evidence type="ECO:0000259" key="3">
    <source>
        <dbReference type="Pfam" id="PF20237"/>
    </source>
</evidence>
<gene>
    <name evidence="4" type="ORF">QBC40DRAFT_78923</name>
</gene>
<protein>
    <recommendedName>
        <fullName evidence="3">DUF6594 domain-containing protein</fullName>
    </recommendedName>
</protein>
<keyword evidence="1" id="KW-0175">Coiled coil</keyword>
<dbReference type="Pfam" id="PF20237">
    <property type="entry name" value="DUF6594"/>
    <property type="match status" value="1"/>
</dbReference>
<feature type="region of interest" description="Disordered" evidence="2">
    <location>
        <begin position="1"/>
        <end position="30"/>
    </location>
</feature>
<feature type="compositionally biased region" description="Polar residues" evidence="2">
    <location>
        <begin position="1"/>
        <end position="18"/>
    </location>
</feature>
<dbReference type="PANTHER" id="PTHR34502">
    <property type="entry name" value="DUF6594 DOMAIN-CONTAINING PROTEIN-RELATED"/>
    <property type="match status" value="1"/>
</dbReference>
<keyword evidence="5" id="KW-1185">Reference proteome</keyword>
<dbReference type="AlphaFoldDB" id="A0AAN6XFW3"/>
<comment type="caution">
    <text evidence="4">The sequence shown here is derived from an EMBL/GenBank/DDBJ whole genome shotgun (WGS) entry which is preliminary data.</text>
</comment>
<sequence length="170" mass="19453">MATANLKSASPQTPSQLENGHRFNTRELRPPEGYDRLAMMMGSLPDMAIFRRFCTLSTEDLLYRQAELQELEATLRQYQKEDKQSGHKDRATYALDWDTLQRSGDDDAAEGNDRAQLDIILKIREKLKDYHDALIRHRQVLSLGPAIPLGADRNIWKDAVTRADIQGLEQ</sequence>
<feature type="domain" description="DUF6594" evidence="3">
    <location>
        <begin position="34"/>
        <end position="145"/>
    </location>
</feature>
<feature type="coiled-coil region" evidence="1">
    <location>
        <begin position="61"/>
        <end position="88"/>
    </location>
</feature>
<reference evidence="4" key="1">
    <citation type="journal article" date="2023" name="Mol. Phylogenet. Evol.">
        <title>Genome-scale phylogeny and comparative genomics of the fungal order Sordariales.</title>
        <authorList>
            <person name="Hensen N."/>
            <person name="Bonometti L."/>
            <person name="Westerberg I."/>
            <person name="Brannstrom I.O."/>
            <person name="Guillou S."/>
            <person name="Cros-Aarteil S."/>
            <person name="Calhoun S."/>
            <person name="Haridas S."/>
            <person name="Kuo A."/>
            <person name="Mondo S."/>
            <person name="Pangilinan J."/>
            <person name="Riley R."/>
            <person name="LaButti K."/>
            <person name="Andreopoulos B."/>
            <person name="Lipzen A."/>
            <person name="Chen C."/>
            <person name="Yan M."/>
            <person name="Daum C."/>
            <person name="Ng V."/>
            <person name="Clum A."/>
            <person name="Steindorff A."/>
            <person name="Ohm R.A."/>
            <person name="Martin F."/>
            <person name="Silar P."/>
            <person name="Natvig D.O."/>
            <person name="Lalanne C."/>
            <person name="Gautier V."/>
            <person name="Ament-Velasquez S.L."/>
            <person name="Kruys A."/>
            <person name="Hutchinson M.I."/>
            <person name="Powell A.J."/>
            <person name="Barry K."/>
            <person name="Miller A.N."/>
            <person name="Grigoriev I.V."/>
            <person name="Debuchy R."/>
            <person name="Gladieux P."/>
            <person name="Hiltunen Thoren M."/>
            <person name="Johannesson H."/>
        </authorList>
    </citation>
    <scope>NUCLEOTIDE SEQUENCE</scope>
    <source>
        <strain evidence="4">CBS 315.58</strain>
    </source>
</reference>
<evidence type="ECO:0000256" key="2">
    <source>
        <dbReference type="SAM" id="MobiDB-lite"/>
    </source>
</evidence>
<organism evidence="4 5">
    <name type="scientific">Triangularia verruculosa</name>
    <dbReference type="NCBI Taxonomy" id="2587418"/>
    <lineage>
        <taxon>Eukaryota</taxon>
        <taxon>Fungi</taxon>
        <taxon>Dikarya</taxon>
        <taxon>Ascomycota</taxon>
        <taxon>Pezizomycotina</taxon>
        <taxon>Sordariomycetes</taxon>
        <taxon>Sordariomycetidae</taxon>
        <taxon>Sordariales</taxon>
        <taxon>Podosporaceae</taxon>
        <taxon>Triangularia</taxon>
    </lineage>
</organism>
<reference evidence="4" key="2">
    <citation type="submission" date="2023-05" db="EMBL/GenBank/DDBJ databases">
        <authorList>
            <consortium name="Lawrence Berkeley National Laboratory"/>
            <person name="Steindorff A."/>
            <person name="Hensen N."/>
            <person name="Bonometti L."/>
            <person name="Westerberg I."/>
            <person name="Brannstrom I.O."/>
            <person name="Guillou S."/>
            <person name="Cros-Aarteil S."/>
            <person name="Calhoun S."/>
            <person name="Haridas S."/>
            <person name="Kuo A."/>
            <person name="Mondo S."/>
            <person name="Pangilinan J."/>
            <person name="Riley R."/>
            <person name="Labutti K."/>
            <person name="Andreopoulos B."/>
            <person name="Lipzen A."/>
            <person name="Chen C."/>
            <person name="Yanf M."/>
            <person name="Daum C."/>
            <person name="Ng V."/>
            <person name="Clum A."/>
            <person name="Ohm R."/>
            <person name="Martin F."/>
            <person name="Silar P."/>
            <person name="Natvig D."/>
            <person name="Lalanne C."/>
            <person name="Gautier V."/>
            <person name="Ament-Velasquez S.L."/>
            <person name="Kruys A."/>
            <person name="Hutchinson M.I."/>
            <person name="Powell A.J."/>
            <person name="Barry K."/>
            <person name="Miller A.N."/>
            <person name="Grigoriev I.V."/>
            <person name="Debuchy R."/>
            <person name="Gladieux P."/>
            <person name="Thoren M.H."/>
            <person name="Johannesson H."/>
        </authorList>
    </citation>
    <scope>NUCLEOTIDE SEQUENCE</scope>
    <source>
        <strain evidence="4">CBS 315.58</strain>
    </source>
</reference>
<evidence type="ECO:0000256" key="1">
    <source>
        <dbReference type="SAM" id="Coils"/>
    </source>
</evidence>
<name>A0AAN6XFW3_9PEZI</name>
<dbReference type="EMBL" id="MU863927">
    <property type="protein sequence ID" value="KAK4199860.1"/>
    <property type="molecule type" value="Genomic_DNA"/>
</dbReference>
<dbReference type="InterPro" id="IPR046529">
    <property type="entry name" value="DUF6594"/>
</dbReference>
<accession>A0AAN6XFW3</accession>
<dbReference type="Proteomes" id="UP001303160">
    <property type="component" value="Unassembled WGS sequence"/>
</dbReference>
<evidence type="ECO:0000313" key="4">
    <source>
        <dbReference type="EMBL" id="KAK4199860.1"/>
    </source>
</evidence>